<dbReference type="EMBL" id="JARPOI010000001">
    <property type="protein sequence ID" value="KAJ9190235.1"/>
    <property type="molecule type" value="Genomic_DNA"/>
</dbReference>
<keyword evidence="6 9" id="KW-0472">Membrane</keyword>
<feature type="transmembrane region" description="Helical" evidence="9">
    <location>
        <begin position="436"/>
        <end position="454"/>
    </location>
</feature>
<evidence type="ECO:0000313" key="11">
    <source>
        <dbReference type="EMBL" id="KAJ9190235.1"/>
    </source>
</evidence>
<evidence type="ECO:0000256" key="9">
    <source>
        <dbReference type="SAM" id="Phobius"/>
    </source>
</evidence>
<evidence type="ECO:0000256" key="7">
    <source>
        <dbReference type="PROSITE-ProRule" id="PRU00023"/>
    </source>
</evidence>
<keyword evidence="12" id="KW-1185">Reference proteome</keyword>
<feature type="transmembrane region" description="Helical" evidence="9">
    <location>
        <begin position="550"/>
        <end position="571"/>
    </location>
</feature>
<feature type="transmembrane region" description="Helical" evidence="9">
    <location>
        <begin position="474"/>
        <end position="498"/>
    </location>
</feature>
<feature type="region of interest" description="Disordered" evidence="8">
    <location>
        <begin position="376"/>
        <end position="410"/>
    </location>
</feature>
<keyword evidence="2 9" id="KW-0812">Transmembrane</keyword>
<feature type="domain" description="PGG" evidence="10">
    <location>
        <begin position="427"/>
        <end position="536"/>
    </location>
</feature>
<evidence type="ECO:0000256" key="2">
    <source>
        <dbReference type="ARBA" id="ARBA00022692"/>
    </source>
</evidence>
<feature type="repeat" description="ANK" evidence="7">
    <location>
        <begin position="103"/>
        <end position="126"/>
    </location>
</feature>
<evidence type="ECO:0000256" key="3">
    <source>
        <dbReference type="ARBA" id="ARBA00022737"/>
    </source>
</evidence>
<dbReference type="InterPro" id="IPR026961">
    <property type="entry name" value="PGG_dom"/>
</dbReference>
<protein>
    <recommendedName>
        <fullName evidence="10">PGG domain-containing protein</fullName>
    </recommendedName>
</protein>
<feature type="repeat" description="ANK" evidence="7">
    <location>
        <begin position="69"/>
        <end position="90"/>
    </location>
</feature>
<name>A0ABQ9NEG9_HEVBR</name>
<dbReference type="PANTHER" id="PTHR24186:SF38">
    <property type="entry name" value="ANKYRIN REPEAT FAMILY PROTEIN"/>
    <property type="match status" value="1"/>
</dbReference>
<proteinExistence type="predicted"/>
<dbReference type="SMART" id="SM00248">
    <property type="entry name" value="ANK"/>
    <property type="match status" value="8"/>
</dbReference>
<dbReference type="SUPFAM" id="SSF48403">
    <property type="entry name" value="Ankyrin repeat"/>
    <property type="match status" value="1"/>
</dbReference>
<evidence type="ECO:0000256" key="8">
    <source>
        <dbReference type="SAM" id="MobiDB-lite"/>
    </source>
</evidence>
<keyword evidence="4 9" id="KW-1133">Transmembrane helix</keyword>
<comment type="subcellular location">
    <subcellularLocation>
        <location evidence="1">Membrane</location>
        <topology evidence="1">Multi-pass membrane protein</topology>
    </subcellularLocation>
</comment>
<gene>
    <name evidence="11" type="ORF">P3X46_001460</name>
</gene>
<dbReference type="PROSITE" id="PS50088">
    <property type="entry name" value="ANK_REPEAT"/>
    <property type="match status" value="2"/>
</dbReference>
<dbReference type="Pfam" id="PF13962">
    <property type="entry name" value="PGG"/>
    <property type="match status" value="1"/>
</dbReference>
<dbReference type="InterPro" id="IPR002110">
    <property type="entry name" value="Ankyrin_rpt"/>
</dbReference>
<dbReference type="Pfam" id="PF12796">
    <property type="entry name" value="Ank_2"/>
    <property type="match status" value="2"/>
</dbReference>
<evidence type="ECO:0000259" key="10">
    <source>
        <dbReference type="Pfam" id="PF13962"/>
    </source>
</evidence>
<organism evidence="11 12">
    <name type="scientific">Hevea brasiliensis</name>
    <name type="common">Para rubber tree</name>
    <name type="synonym">Siphonia brasiliensis</name>
    <dbReference type="NCBI Taxonomy" id="3981"/>
    <lineage>
        <taxon>Eukaryota</taxon>
        <taxon>Viridiplantae</taxon>
        <taxon>Streptophyta</taxon>
        <taxon>Embryophyta</taxon>
        <taxon>Tracheophyta</taxon>
        <taxon>Spermatophyta</taxon>
        <taxon>Magnoliopsida</taxon>
        <taxon>eudicotyledons</taxon>
        <taxon>Gunneridae</taxon>
        <taxon>Pentapetalae</taxon>
        <taxon>rosids</taxon>
        <taxon>fabids</taxon>
        <taxon>Malpighiales</taxon>
        <taxon>Euphorbiaceae</taxon>
        <taxon>Crotonoideae</taxon>
        <taxon>Micrandreae</taxon>
        <taxon>Hevea</taxon>
    </lineage>
</organism>
<dbReference type="PANTHER" id="PTHR24186">
    <property type="entry name" value="PROTEIN PHOSPHATASE 1 REGULATORY SUBUNIT"/>
    <property type="match status" value="1"/>
</dbReference>
<keyword evidence="5 7" id="KW-0040">ANK repeat</keyword>
<dbReference type="InterPro" id="IPR036770">
    <property type="entry name" value="Ankyrin_rpt-contain_sf"/>
</dbReference>
<comment type="caution">
    <text evidence="11">The sequence shown here is derived from an EMBL/GenBank/DDBJ whole genome shotgun (WGS) entry which is preliminary data.</text>
</comment>
<evidence type="ECO:0000313" key="12">
    <source>
        <dbReference type="Proteomes" id="UP001174677"/>
    </source>
</evidence>
<dbReference type="Gene3D" id="1.25.40.20">
    <property type="entry name" value="Ankyrin repeat-containing domain"/>
    <property type="match status" value="2"/>
</dbReference>
<keyword evidence="3" id="KW-0677">Repeat</keyword>
<dbReference type="Proteomes" id="UP001174677">
    <property type="component" value="Chromosome 1"/>
</dbReference>
<feature type="transmembrane region" description="Helical" evidence="9">
    <location>
        <begin position="518"/>
        <end position="538"/>
    </location>
</feature>
<evidence type="ECO:0000256" key="5">
    <source>
        <dbReference type="ARBA" id="ARBA00023043"/>
    </source>
</evidence>
<evidence type="ECO:0000256" key="6">
    <source>
        <dbReference type="ARBA" id="ARBA00023136"/>
    </source>
</evidence>
<evidence type="ECO:0000256" key="4">
    <source>
        <dbReference type="ARBA" id="ARBA00022989"/>
    </source>
</evidence>
<dbReference type="PROSITE" id="PS50297">
    <property type="entry name" value="ANK_REP_REGION"/>
    <property type="match status" value="2"/>
</dbReference>
<reference evidence="11" key="1">
    <citation type="journal article" date="2023" name="Plant Biotechnol. J.">
        <title>Chromosome-level wild Hevea brasiliensis genome provides new tools for genomic-assisted breeding and valuable loci to elevate rubber yield.</title>
        <authorList>
            <person name="Cheng H."/>
            <person name="Song X."/>
            <person name="Hu Y."/>
            <person name="Wu T."/>
            <person name="Yang Q."/>
            <person name="An Z."/>
            <person name="Feng S."/>
            <person name="Deng Z."/>
            <person name="Wu W."/>
            <person name="Zeng X."/>
            <person name="Tu M."/>
            <person name="Wang X."/>
            <person name="Huang H."/>
        </authorList>
    </citation>
    <scope>NUCLEOTIDE SEQUENCE</scope>
    <source>
        <strain evidence="11">MT/VB/25A 57/8</strain>
    </source>
</reference>
<evidence type="ECO:0000256" key="1">
    <source>
        <dbReference type="ARBA" id="ARBA00004141"/>
    </source>
</evidence>
<feature type="compositionally biased region" description="Basic and acidic residues" evidence="8">
    <location>
        <begin position="401"/>
        <end position="410"/>
    </location>
</feature>
<accession>A0ABQ9NEG9</accession>
<sequence length="623" mass="69961">MDLTVIEAIAQDEMETFEELVKADKAILEQRTTDSLDTVLHLASIHGHLEMAKKITEWRSDLVAAENKQGETPFHEACRRGDLKMLTLLLGVKTEAGYKANAKNQSPLFLACRNGHLELVKLLLERPELVQIDGYDQTCLHAAILQGNTEIFEALVDKMPNLVEKLDEDGNSTVHSACMQGESYVVGRLLDSKSRRHFDYNKDGYVALHLAAMNGSISILKKFLSNYPSTYRRLTDNKESVFHLATRHSKVDAFFFLVEKLSFSHSHFLRRQDGWGNTVLHLACESKSAHKIAEYLIKEKITNVNALNNKELTPLDVLDQAGSYGGEKEALETLLIVAGGKRKAEMLNGTAGDSDDDSNPERIISVLPSLHNLPVSSLQDKVGERKRRRPKAKPVTSTNMQKEKTRRNPEQMEITENIDRMQKMEEESLQNSRNTIILVATLIATVTFSAGISPPGGVFTDGPMKGKSTVDKMTAFKVFTISNTIALFISLSLVMILVRIIPFRRETLIRMLKIADRVMWVAVSFMASSYLAAAWVIAPHSRGTEWMSVLVIAVGGGILGMAFICVGVITADQRRRNKEWKERETELSIRRNIDTQRKTRRLISSQIKNSDIKTNYDLGYHSF</sequence>